<keyword evidence="2" id="KW-1185">Reference proteome</keyword>
<protein>
    <submittedName>
        <fullName evidence="1">Uncharacterized protein</fullName>
    </submittedName>
</protein>
<gene>
    <name evidence="1" type="ORF">Q5P01_004250</name>
</gene>
<dbReference type="AlphaFoldDB" id="A0AA88NNB6"/>
<proteinExistence type="predicted"/>
<organism evidence="1 2">
    <name type="scientific">Channa striata</name>
    <name type="common">Snakehead murrel</name>
    <name type="synonym">Ophicephalus striatus</name>
    <dbReference type="NCBI Taxonomy" id="64152"/>
    <lineage>
        <taxon>Eukaryota</taxon>
        <taxon>Metazoa</taxon>
        <taxon>Chordata</taxon>
        <taxon>Craniata</taxon>
        <taxon>Vertebrata</taxon>
        <taxon>Euteleostomi</taxon>
        <taxon>Actinopterygii</taxon>
        <taxon>Neopterygii</taxon>
        <taxon>Teleostei</taxon>
        <taxon>Neoteleostei</taxon>
        <taxon>Acanthomorphata</taxon>
        <taxon>Anabantaria</taxon>
        <taxon>Anabantiformes</taxon>
        <taxon>Channoidei</taxon>
        <taxon>Channidae</taxon>
        <taxon>Channa</taxon>
    </lineage>
</organism>
<evidence type="ECO:0000313" key="2">
    <source>
        <dbReference type="Proteomes" id="UP001187415"/>
    </source>
</evidence>
<comment type="caution">
    <text evidence="1">The sequence shown here is derived from an EMBL/GenBank/DDBJ whole genome shotgun (WGS) entry which is preliminary data.</text>
</comment>
<dbReference type="Proteomes" id="UP001187415">
    <property type="component" value="Unassembled WGS sequence"/>
</dbReference>
<dbReference type="EMBL" id="JAUPFM010000002">
    <property type="protein sequence ID" value="KAK2859630.1"/>
    <property type="molecule type" value="Genomic_DNA"/>
</dbReference>
<accession>A0AA88NNB6</accession>
<name>A0AA88NNB6_CHASR</name>
<evidence type="ECO:0000313" key="1">
    <source>
        <dbReference type="EMBL" id="KAK2859630.1"/>
    </source>
</evidence>
<reference evidence="1" key="1">
    <citation type="submission" date="2023-07" db="EMBL/GenBank/DDBJ databases">
        <title>Chromosome-level Genome Assembly of Striped Snakehead (Channa striata).</title>
        <authorList>
            <person name="Liu H."/>
        </authorList>
    </citation>
    <scope>NUCLEOTIDE SEQUENCE</scope>
    <source>
        <strain evidence="1">Gz</strain>
        <tissue evidence="1">Muscle</tissue>
    </source>
</reference>
<sequence length="112" mass="12505">MELRISQQTVPQGTIDNYLVELTPGLIAVTQRRSFRGGVDDRADCHTCMKAPPLPLLAGDFAWLVGFLTSSRSHFTAEFRIALQCLRWLLCSKHSKVMLPKSCLSPSEKEKG</sequence>